<evidence type="ECO:0000256" key="9">
    <source>
        <dbReference type="RuleBase" id="RU362035"/>
    </source>
</evidence>
<feature type="region of interest" description="Disordered" evidence="10">
    <location>
        <begin position="1146"/>
        <end position="1260"/>
    </location>
</feature>
<feature type="region of interest" description="Disordered" evidence="10">
    <location>
        <begin position="1"/>
        <end position="81"/>
    </location>
</feature>
<feature type="compositionally biased region" description="Polar residues" evidence="10">
    <location>
        <begin position="1162"/>
        <end position="1178"/>
    </location>
</feature>
<feature type="compositionally biased region" description="Basic residues" evidence="10">
    <location>
        <begin position="40"/>
        <end position="59"/>
    </location>
</feature>
<dbReference type="EMBL" id="WVUK01000065">
    <property type="protein sequence ID" value="KAF7488928.1"/>
    <property type="molecule type" value="Genomic_DNA"/>
</dbReference>
<dbReference type="GO" id="GO:0051453">
    <property type="term" value="P:regulation of intracellular pH"/>
    <property type="evidence" value="ECO:0007669"/>
    <property type="project" value="TreeGrafter"/>
</dbReference>
<evidence type="ECO:0000256" key="6">
    <source>
        <dbReference type="ARBA" id="ARBA00022989"/>
    </source>
</evidence>
<feature type="compositionally biased region" description="Low complexity" evidence="10">
    <location>
        <begin position="270"/>
        <end position="299"/>
    </location>
</feature>
<evidence type="ECO:0000256" key="3">
    <source>
        <dbReference type="ARBA" id="ARBA00022448"/>
    </source>
</evidence>
<dbReference type="Pfam" id="PF00955">
    <property type="entry name" value="HCO3_cotransp"/>
    <property type="match status" value="1"/>
</dbReference>
<dbReference type="InterPro" id="IPR003020">
    <property type="entry name" value="HCO3_transpt_euk"/>
</dbReference>
<dbReference type="EnsemblMetazoa" id="SSS_5069s_mrna">
    <property type="protein sequence ID" value="KAF7488928.1"/>
    <property type="gene ID" value="SSS_5069"/>
</dbReference>
<keyword evidence="15" id="KW-1185">Reference proteome</keyword>
<dbReference type="InterPro" id="IPR016152">
    <property type="entry name" value="PTrfase/Anion_transptr"/>
</dbReference>
<keyword evidence="5 9" id="KW-0812">Transmembrane</keyword>
<accession>A0A834R2W7</accession>
<dbReference type="PRINTS" id="PR01231">
    <property type="entry name" value="HCO3TRNSPORT"/>
</dbReference>
<feature type="transmembrane region" description="Helical" evidence="9">
    <location>
        <begin position="753"/>
        <end position="771"/>
    </location>
</feature>
<feature type="transmembrane region" description="Helical" evidence="9">
    <location>
        <begin position="966"/>
        <end position="990"/>
    </location>
</feature>
<feature type="transmembrane region" description="Helical" evidence="9">
    <location>
        <begin position="791"/>
        <end position="809"/>
    </location>
</feature>
<keyword evidence="8 9" id="KW-0472">Membrane</keyword>
<feature type="transmembrane region" description="Helical" evidence="9">
    <location>
        <begin position="557"/>
        <end position="575"/>
    </location>
</feature>
<name>A0A834R2W7_SARSC</name>
<feature type="compositionally biased region" description="Basic and acidic residues" evidence="10">
    <location>
        <begin position="1186"/>
        <end position="1203"/>
    </location>
</feature>
<dbReference type="InterPro" id="IPR011531">
    <property type="entry name" value="HCO3_transpt-like_TM_dom"/>
</dbReference>
<keyword evidence="6 9" id="KW-1133">Transmembrane helix</keyword>
<keyword evidence="3 9" id="KW-0813">Transport</keyword>
<evidence type="ECO:0000256" key="1">
    <source>
        <dbReference type="ARBA" id="ARBA00004651"/>
    </source>
</evidence>
<dbReference type="GO" id="GO:0008509">
    <property type="term" value="F:monoatomic anion transmembrane transporter activity"/>
    <property type="evidence" value="ECO:0007669"/>
    <property type="project" value="InterPro"/>
</dbReference>
<feature type="domain" description="Bicarbonate transporter-like transmembrane" evidence="11">
    <location>
        <begin position="524"/>
        <end position="1070"/>
    </location>
</feature>
<reference evidence="13" key="2">
    <citation type="submission" date="2020-01" db="EMBL/GenBank/DDBJ databases">
        <authorList>
            <person name="Korhonen P.K.K."/>
            <person name="Guangxu M.G."/>
            <person name="Wang T.W."/>
            <person name="Stroehlein A.J.S."/>
            <person name="Young N.D."/>
            <person name="Ang C.-S.A."/>
            <person name="Fernando D.W.F."/>
            <person name="Lu H.L."/>
            <person name="Taylor S.T."/>
            <person name="Ehtesham M.E.M."/>
            <person name="Najaraj S.H.N."/>
            <person name="Harsha G.H.G."/>
            <person name="Madugundu A.M."/>
            <person name="Renuse S.R."/>
            <person name="Holt D.H."/>
            <person name="Pandey A.P."/>
            <person name="Papenfuss A.P."/>
            <person name="Gasser R.B.G."/>
            <person name="Fischer K.F."/>
        </authorList>
    </citation>
    <scope>NUCLEOTIDE SEQUENCE</scope>
    <source>
        <strain evidence="13">SSS_KF_BRIS2020</strain>
    </source>
</reference>
<evidence type="ECO:0000256" key="7">
    <source>
        <dbReference type="ARBA" id="ARBA00023065"/>
    </source>
</evidence>
<feature type="transmembrane region" description="Helical" evidence="9">
    <location>
        <begin position="1010"/>
        <end position="1028"/>
    </location>
</feature>
<gene>
    <name evidence="13" type="ORF">SSS_5069</name>
</gene>
<dbReference type="InterPro" id="IPR013769">
    <property type="entry name" value="Band3_cytoplasmic_dom"/>
</dbReference>
<feature type="domain" description="Band 3 cytoplasmic" evidence="12">
    <location>
        <begin position="312"/>
        <end position="477"/>
    </location>
</feature>
<comment type="similarity">
    <text evidence="2 9">Belongs to the anion exchanger (TC 2.A.31) family.</text>
</comment>
<feature type="transmembrane region" description="Helical" evidence="9">
    <location>
        <begin position="1035"/>
        <end position="1053"/>
    </location>
</feature>
<evidence type="ECO:0000259" key="11">
    <source>
        <dbReference type="Pfam" id="PF00955"/>
    </source>
</evidence>
<feature type="compositionally biased region" description="Polar residues" evidence="10">
    <location>
        <begin position="1093"/>
        <end position="1106"/>
    </location>
</feature>
<feature type="region of interest" description="Disordered" evidence="10">
    <location>
        <begin position="478"/>
        <end position="518"/>
    </location>
</feature>
<evidence type="ECO:0000313" key="15">
    <source>
        <dbReference type="Proteomes" id="UP000070412"/>
    </source>
</evidence>
<dbReference type="NCBIfam" id="TIGR00834">
    <property type="entry name" value="ae"/>
    <property type="match status" value="1"/>
</dbReference>
<feature type="transmembrane region" description="Helical" evidence="9">
    <location>
        <begin position="940"/>
        <end position="959"/>
    </location>
</feature>
<sequence length="1260" mass="141177">MAKNNENDVAKDPGSASNRPNFNDMEGHRVFHGYGVHVPSARRRGAGSGVHRRHHKHRLPNGSRRTKDPDEDLESEPMKPSDRVHFILGEDDNDGHESHPLFSEMAELVSYNEEMEWRETARWIKFEEDVEEGGNRWSKPHVGTISLHSLFELRSCILNGTVLLDLEASSLDQIADLMLESMVQNNQLSADVISKVKDALLRRHRHQHERRHGAEGKNRLPIIRSLADIGRNSSKSMFGSHRSLDKILSESHSTTGAANLHHSQSQQNAPTTMSYSSPTSPIPVVSSSSSATSSTSTIPHFKGKNTLDLPSRNKSNSKIGSAQSESSMPQSPSAHSLQAHATGTDAQHAWSSSNDLQHKLNQAFMRKIPQGSEADNILVGEIDCIDHSISAFVRLKSACYLGDLTEVPVPTRFLFVLLGPQSIPGRYHEVGRAMATLMSDEVFHDVAYKAKSREDLLAGVDEFLDAVTILPPGAWDPSIRIEPPMQIPSQEPRKKPHEHKEPEYDSEEEEENERERSGLKRSGKLFGGLINDIKRKYPWYLTDFTDAFVLQSVASIFFLYFACLTPIITFGGLLGDATGNNIATMESLLTGCICGVLYGLFSGQPLTILGSTGPVLVFETILYDFCKRHDMYYLNVRLWIGLWMTFFLLIMVALDYSALVCFITRFTEENFATLISVIFIFKAIENLLQIGKDNPVDRSFDSIKNYNCNCSLDGEIFPLQTISRNNSAIKECKALGGALVGDGCNTPNYVPDVFFFSCILFTGTYAISVFLKEFKSAPYFPTKVRQIISDFAVVIAIASMTGFDLWYNINTPKLFVPTQFKPTRDDRGWLIPFFHEKNPIWIIPLACIPACFSTILIFMDQQITAVIINRKEYKLKKGCGYHLDLFVLCILIAICSIMGLPWFVAATVLAMTHVNSLKVESETSAPGEKAQFLGVLEQRVTNIMIFLLVGLSVFFTPILKHIPMPVLFGVFLYMGTSSLKGSQFFERILILFMPQKYQPDYVFLRHVPTWKVHAFTFIQILCFALLWAVKSYKKISIMFPLMLLVIVIVRKLLDFFFTRSELKILDDIMPESTKRKREEEKQLLKKESEDEIASSNNSGTGASTLLPTASSNNVTIPLANGNVLKIPLSKINSDDKKEPDINITEQLAKSDTWRSINHESNGKPSSATNLAKPPSSNGQKKKNRGTKKDAKSEEEQKRLSTMREEDDEEDCGITIKVDAPTPVPTVHSSPKEETIQNNAINNLHHHNSNNKNNSSNETPV</sequence>
<dbReference type="Gene3D" id="1.10.287.570">
    <property type="entry name" value="Helical hairpin bin"/>
    <property type="match status" value="1"/>
</dbReference>
<proteinExistence type="inferred from homology"/>
<dbReference type="GO" id="GO:0005886">
    <property type="term" value="C:plasma membrane"/>
    <property type="evidence" value="ECO:0007669"/>
    <property type="project" value="UniProtKB-SubCell"/>
</dbReference>
<feature type="compositionally biased region" description="Low complexity" evidence="10">
    <location>
        <begin position="1249"/>
        <end position="1260"/>
    </location>
</feature>
<feature type="region of interest" description="Disordered" evidence="10">
    <location>
        <begin position="251"/>
        <end position="353"/>
    </location>
</feature>
<dbReference type="GO" id="GO:0008510">
    <property type="term" value="F:sodium:bicarbonate symporter activity"/>
    <property type="evidence" value="ECO:0007669"/>
    <property type="project" value="TreeGrafter"/>
</dbReference>
<dbReference type="Gene3D" id="3.40.930.10">
    <property type="entry name" value="Mannitol-specific EII, Chain A"/>
    <property type="match status" value="1"/>
</dbReference>
<feature type="transmembrane region" description="Helical" evidence="9">
    <location>
        <begin position="638"/>
        <end position="666"/>
    </location>
</feature>
<evidence type="ECO:0000313" key="13">
    <source>
        <dbReference type="EMBL" id="KAF7488928.1"/>
    </source>
</evidence>
<evidence type="ECO:0000259" key="12">
    <source>
        <dbReference type="Pfam" id="PF07565"/>
    </source>
</evidence>
<protein>
    <recommendedName>
        <fullName evidence="9">Anion exchange protein</fullName>
    </recommendedName>
</protein>
<feature type="domain" description="Band 3 cytoplasmic" evidence="12">
    <location>
        <begin position="99"/>
        <end position="271"/>
    </location>
</feature>
<dbReference type="PANTHER" id="PTHR11453:SF36">
    <property type="entry name" value="ANION EXCHANGE PROTEIN"/>
    <property type="match status" value="1"/>
</dbReference>
<dbReference type="SUPFAM" id="SSF55804">
    <property type="entry name" value="Phoshotransferase/anion transport protein"/>
    <property type="match status" value="1"/>
</dbReference>
<feature type="compositionally biased region" description="Basic and acidic residues" evidence="10">
    <location>
        <begin position="1076"/>
        <end position="1088"/>
    </location>
</feature>
<evidence type="ECO:0000256" key="8">
    <source>
        <dbReference type="ARBA" id="ARBA00023136"/>
    </source>
</evidence>
<reference evidence="15" key="1">
    <citation type="journal article" date="2020" name="PLoS Negl. Trop. Dis.">
        <title>High-quality nuclear genome for Sarcoptes scabiei-A critical resource for a neglected parasite.</title>
        <authorList>
            <person name="Korhonen P.K."/>
            <person name="Gasser R.B."/>
            <person name="Ma G."/>
            <person name="Wang T."/>
            <person name="Stroehlein A.J."/>
            <person name="Young N.D."/>
            <person name="Ang C.S."/>
            <person name="Fernando D.D."/>
            <person name="Lu H.C."/>
            <person name="Taylor S."/>
            <person name="Reynolds S.L."/>
            <person name="Mofiz E."/>
            <person name="Najaraj S.H."/>
            <person name="Gowda H."/>
            <person name="Madugundu A."/>
            <person name="Renuse S."/>
            <person name="Holt D."/>
            <person name="Pandey A."/>
            <person name="Papenfuss A.T."/>
            <person name="Fischer K."/>
        </authorList>
    </citation>
    <scope>NUCLEOTIDE SEQUENCE [LARGE SCALE GENOMIC DNA]</scope>
</reference>
<feature type="compositionally biased region" description="Basic and acidic residues" evidence="10">
    <location>
        <begin position="1"/>
        <end position="11"/>
    </location>
</feature>
<feature type="transmembrane region" description="Helical" evidence="9">
    <location>
        <begin position="607"/>
        <end position="626"/>
    </location>
</feature>
<feature type="compositionally biased region" description="Polar residues" evidence="10">
    <location>
        <begin position="1146"/>
        <end position="1155"/>
    </location>
</feature>
<feature type="compositionally biased region" description="Polar residues" evidence="10">
    <location>
        <begin position="251"/>
        <end position="269"/>
    </location>
</feature>
<dbReference type="OrthoDB" id="1735926at2759"/>
<dbReference type="GO" id="GO:0005452">
    <property type="term" value="F:solute:inorganic anion antiporter activity"/>
    <property type="evidence" value="ECO:0007669"/>
    <property type="project" value="InterPro"/>
</dbReference>
<reference evidence="14" key="3">
    <citation type="submission" date="2022-06" db="UniProtKB">
        <authorList>
            <consortium name="EnsemblMetazoa"/>
        </authorList>
    </citation>
    <scope>IDENTIFICATION</scope>
</reference>
<feature type="transmembrane region" description="Helical" evidence="9">
    <location>
        <begin position="880"/>
        <end position="904"/>
    </location>
</feature>
<evidence type="ECO:0000256" key="4">
    <source>
        <dbReference type="ARBA" id="ARBA00022475"/>
    </source>
</evidence>
<evidence type="ECO:0000256" key="10">
    <source>
        <dbReference type="SAM" id="MobiDB-lite"/>
    </source>
</evidence>
<organism evidence="13">
    <name type="scientific">Sarcoptes scabiei</name>
    <name type="common">Itch mite</name>
    <name type="synonym">Acarus scabiei</name>
    <dbReference type="NCBI Taxonomy" id="52283"/>
    <lineage>
        <taxon>Eukaryota</taxon>
        <taxon>Metazoa</taxon>
        <taxon>Ecdysozoa</taxon>
        <taxon>Arthropoda</taxon>
        <taxon>Chelicerata</taxon>
        <taxon>Arachnida</taxon>
        <taxon>Acari</taxon>
        <taxon>Acariformes</taxon>
        <taxon>Sarcoptiformes</taxon>
        <taxon>Astigmata</taxon>
        <taxon>Psoroptidia</taxon>
        <taxon>Sarcoptoidea</taxon>
        <taxon>Sarcoptidae</taxon>
        <taxon>Sarcoptinae</taxon>
        <taxon>Sarcoptes</taxon>
    </lineage>
</organism>
<evidence type="ECO:0000256" key="2">
    <source>
        <dbReference type="ARBA" id="ARBA00010993"/>
    </source>
</evidence>
<evidence type="ECO:0000313" key="14">
    <source>
        <dbReference type="EnsemblMetazoa" id="KAF7488928.1"/>
    </source>
</evidence>
<dbReference type="Proteomes" id="UP000070412">
    <property type="component" value="Unassembled WGS sequence"/>
</dbReference>
<dbReference type="AlphaFoldDB" id="A0A834R2W7"/>
<dbReference type="Pfam" id="PF07565">
    <property type="entry name" value="Band_3_cyto"/>
    <property type="match status" value="2"/>
</dbReference>
<dbReference type="FunFam" id="1.10.287.570:FF:000001">
    <property type="entry name" value="Anion exchange protein"/>
    <property type="match status" value="1"/>
</dbReference>
<keyword evidence="7 9" id="KW-0406">Ion transport</keyword>
<feature type="region of interest" description="Disordered" evidence="10">
    <location>
        <begin position="1076"/>
        <end position="1106"/>
    </location>
</feature>
<comment type="subcellular location">
    <subcellularLocation>
        <location evidence="1">Cell membrane</location>
        <topology evidence="1">Multi-pass membrane protein</topology>
    </subcellularLocation>
    <subcellularLocation>
        <location evidence="9">Membrane</location>
        <topology evidence="9">Multi-pass membrane protein</topology>
    </subcellularLocation>
</comment>
<evidence type="ECO:0000256" key="5">
    <source>
        <dbReference type="ARBA" id="ARBA00022692"/>
    </source>
</evidence>
<dbReference type="PANTHER" id="PTHR11453">
    <property type="entry name" value="ANION EXCHANGE PROTEIN"/>
    <property type="match status" value="1"/>
</dbReference>
<feature type="compositionally biased region" description="Polar residues" evidence="10">
    <location>
        <begin position="312"/>
        <end position="353"/>
    </location>
</feature>
<feature type="transmembrane region" description="Helical" evidence="9">
    <location>
        <begin position="840"/>
        <end position="859"/>
    </location>
</feature>
<keyword evidence="4" id="KW-1003">Cell membrane</keyword>